<dbReference type="Proteomes" id="UP000076131">
    <property type="component" value="Unassembled WGS sequence"/>
</dbReference>
<evidence type="ECO:0000256" key="3">
    <source>
        <dbReference type="ARBA" id="ARBA00023054"/>
    </source>
</evidence>
<dbReference type="EMBL" id="LVJS01000036">
    <property type="protein sequence ID" value="KZC24001.1"/>
    <property type="molecule type" value="Genomic_DNA"/>
</dbReference>
<keyword evidence="9" id="KW-1185">Reference proteome</keyword>
<sequence length="594" mass="64605">MENLPIWGWAIVLLTVVIAAAIIGLVMWQAGAKARGLQARIDALSGEAARLPDAIERSGRAEKQVVELTESVRAATSREAALGAQIEEIRLSAEKLTITIAERERDLTEARETLEALQQNIATTTANLAAKLAEADQLRLERNSARESLEQSRQALEELQRSAAVLDANLAGRITEASDLRRERDDLRQSLDTSNVALRDLRAEYATAVAVRDAALKAVEQTKAFLATAETQMRTAFTEAASKVFDEKSVVLDQRIKASADASKEGLETTLKPFAEKVATFQAKVEQLGSEQAKEHATLVGTIGELKGLNQNMATATEALTRALKGNSKTRGDWGELILDTVLKASGLVEGSNYISQVHAVDEDSGQRMRPDVVVTLPDKRKIVVDSKVNLIAWSDAQNSDSFEDQQEALVRHTAALRAHVRDLADKNYPRAMGPETLDLTVLFVPIEGALSSALSISPDLQTEAFNKRVVFASPNTLMAMLRVVERLWTRDKLQQQISTIGEEAAKLLDSLTGFIEDFESIDDRLKKAGDAYSKAKNRLNDSPQSVVARARRLVGAGAKGKKALHESLKPLPGEHDSPLSLEGDASVVLTSDP</sequence>
<dbReference type="PANTHER" id="PTHR30563:SF0">
    <property type="entry name" value="DNA RECOMBINATION PROTEIN RMUC"/>
    <property type="match status" value="1"/>
</dbReference>
<evidence type="ECO:0000313" key="9">
    <source>
        <dbReference type="Proteomes" id="UP000076131"/>
    </source>
</evidence>
<keyword evidence="7" id="KW-0812">Transmembrane</keyword>
<dbReference type="PANTHER" id="PTHR30563">
    <property type="entry name" value="DNA RECOMBINATION PROTEIN RMUC"/>
    <property type="match status" value="1"/>
</dbReference>
<evidence type="ECO:0000256" key="6">
    <source>
        <dbReference type="SAM" id="MobiDB-lite"/>
    </source>
</evidence>
<evidence type="ECO:0000256" key="4">
    <source>
        <dbReference type="ARBA" id="ARBA00023172"/>
    </source>
</evidence>
<dbReference type="Pfam" id="PF02646">
    <property type="entry name" value="RmuC"/>
    <property type="match status" value="1"/>
</dbReference>
<dbReference type="RefSeq" id="WP_063107702.1">
    <property type="nucleotide sequence ID" value="NZ_LVJS01000036.1"/>
</dbReference>
<keyword evidence="4" id="KW-0233">DNA recombination</keyword>
<dbReference type="GO" id="GO:0006310">
    <property type="term" value="P:DNA recombination"/>
    <property type="evidence" value="ECO:0007669"/>
    <property type="project" value="UniProtKB-KW"/>
</dbReference>
<evidence type="ECO:0008006" key="10">
    <source>
        <dbReference type="Google" id="ProtNLM"/>
    </source>
</evidence>
<comment type="similarity">
    <text evidence="2">Belongs to the RmuC family.</text>
</comment>
<feature type="compositionally biased region" description="Basic and acidic residues" evidence="6">
    <location>
        <begin position="564"/>
        <end position="578"/>
    </location>
</feature>
<organism evidence="8 9">
    <name type="scientific">Rhodanobacter thiooxydans</name>
    <dbReference type="NCBI Taxonomy" id="416169"/>
    <lineage>
        <taxon>Bacteria</taxon>
        <taxon>Pseudomonadati</taxon>
        <taxon>Pseudomonadota</taxon>
        <taxon>Gammaproteobacteria</taxon>
        <taxon>Lysobacterales</taxon>
        <taxon>Rhodanobacteraceae</taxon>
        <taxon>Rhodanobacter</taxon>
    </lineage>
</organism>
<accession>A0A154QJ08</accession>
<evidence type="ECO:0000256" key="2">
    <source>
        <dbReference type="ARBA" id="ARBA00009840"/>
    </source>
</evidence>
<keyword evidence="3 5" id="KW-0175">Coiled coil</keyword>
<keyword evidence="7" id="KW-0472">Membrane</keyword>
<feature type="coiled-coil region" evidence="5">
    <location>
        <begin position="93"/>
        <end position="204"/>
    </location>
</feature>
<dbReference type="AlphaFoldDB" id="A0A154QJ08"/>
<name>A0A154QJ08_9GAMM</name>
<proteinExistence type="inferred from homology"/>
<evidence type="ECO:0000256" key="1">
    <source>
        <dbReference type="ARBA" id="ARBA00003416"/>
    </source>
</evidence>
<evidence type="ECO:0000313" key="8">
    <source>
        <dbReference type="EMBL" id="KZC24001.1"/>
    </source>
</evidence>
<dbReference type="InterPro" id="IPR003798">
    <property type="entry name" value="DNA_recombination_RmuC"/>
</dbReference>
<keyword evidence="7" id="KW-1133">Transmembrane helix</keyword>
<protein>
    <recommendedName>
        <fullName evidence="10">Recombinase RmuC</fullName>
    </recommendedName>
</protein>
<feature type="region of interest" description="Disordered" evidence="6">
    <location>
        <begin position="558"/>
        <end position="594"/>
    </location>
</feature>
<comment type="function">
    <text evidence="1">Involved in DNA recombination.</text>
</comment>
<evidence type="ECO:0000256" key="7">
    <source>
        <dbReference type="SAM" id="Phobius"/>
    </source>
</evidence>
<evidence type="ECO:0000256" key="5">
    <source>
        <dbReference type="SAM" id="Coils"/>
    </source>
</evidence>
<feature type="transmembrane region" description="Helical" evidence="7">
    <location>
        <begin position="6"/>
        <end position="28"/>
    </location>
</feature>
<comment type="caution">
    <text evidence="8">The sequence shown here is derived from an EMBL/GenBank/DDBJ whole genome shotgun (WGS) entry which is preliminary data.</text>
</comment>
<gene>
    <name evidence="8" type="ORF">RHOFW104T7_10830</name>
</gene>
<reference evidence="8 9" key="1">
    <citation type="journal article" date="2016" name="MBio">
        <title>Lateral Gene Transfer in a Heavy Metal-Contaminated-Groundwater Microbial Community.</title>
        <authorList>
            <person name="Hemme C.L."/>
            <person name="Green S.J."/>
            <person name="Rishishwar L."/>
            <person name="Prakash O."/>
            <person name="Pettenato A."/>
            <person name="Chakraborty R."/>
            <person name="Deutschbauer A.M."/>
            <person name="Van Nostrand J.D."/>
            <person name="Wu L."/>
            <person name="He Z."/>
            <person name="Jordan I.K."/>
            <person name="Hazen T.C."/>
            <person name="Arkin A.P."/>
            <person name="Kostka J.E."/>
            <person name="Zhou J."/>
        </authorList>
    </citation>
    <scope>NUCLEOTIDE SEQUENCE [LARGE SCALE GENOMIC DNA]</scope>
    <source>
        <strain evidence="8 9">FW104-T7</strain>
    </source>
</reference>